<dbReference type="InterPro" id="IPR010982">
    <property type="entry name" value="Lambda_DNA-bd_dom_sf"/>
</dbReference>
<dbReference type="GO" id="GO:0003677">
    <property type="term" value="F:DNA binding"/>
    <property type="evidence" value="ECO:0007669"/>
    <property type="project" value="InterPro"/>
</dbReference>
<keyword evidence="2" id="KW-1185">Reference proteome</keyword>
<proteinExistence type="predicted"/>
<dbReference type="OrthoDB" id="4498779at2"/>
<accession>A0A4S5EQG7</accession>
<dbReference type="CDD" id="cd00093">
    <property type="entry name" value="HTH_XRE"/>
    <property type="match status" value="1"/>
</dbReference>
<protein>
    <submittedName>
        <fullName evidence="1">Helix-turn-helix transcriptional regulator</fullName>
    </submittedName>
</protein>
<evidence type="ECO:0000313" key="2">
    <source>
        <dbReference type="Proteomes" id="UP000305282"/>
    </source>
</evidence>
<sequence length="204" mass="22167">MAAGKCPWRGLGCRRWIILTEVVVPVAVAHIRVEARNLRALGWSYRRIARRLQARHRLAALVAFRLAHGWTQEEAARRWNERWPERGPAKTGKTWSYWESWPGKGGRAPSATVLSRLAELYLCRPGDLLDGPDFGELDAGSDGPGDRLTADCSCAAGTGGYDDRLAELLSMAAPLTSTAGGDVPSATAIEAQLAEFVTGWVQAA</sequence>
<dbReference type="InterPro" id="IPR001387">
    <property type="entry name" value="Cro/C1-type_HTH"/>
</dbReference>
<evidence type="ECO:0000313" key="1">
    <source>
        <dbReference type="EMBL" id="THJ74352.1"/>
    </source>
</evidence>
<dbReference type="Gene3D" id="1.10.260.40">
    <property type="entry name" value="lambda repressor-like DNA-binding domains"/>
    <property type="match status" value="1"/>
</dbReference>
<gene>
    <name evidence="1" type="ORF">E7Y31_11940</name>
</gene>
<dbReference type="Proteomes" id="UP000305282">
    <property type="component" value="Unassembled WGS sequence"/>
</dbReference>
<name>A0A4S5EQG7_9ACTN</name>
<organism evidence="1 2">
    <name type="scientific">Candidatus Frankia alpina</name>
    <dbReference type="NCBI Taxonomy" id="2699483"/>
    <lineage>
        <taxon>Bacteria</taxon>
        <taxon>Bacillati</taxon>
        <taxon>Actinomycetota</taxon>
        <taxon>Actinomycetes</taxon>
        <taxon>Frankiales</taxon>
        <taxon>Frankiaceae</taxon>
        <taxon>Frankia</taxon>
    </lineage>
</organism>
<comment type="caution">
    <text evidence="1">The sequence shown here is derived from an EMBL/GenBank/DDBJ whole genome shotgun (WGS) entry which is preliminary data.</text>
</comment>
<reference evidence="1 2" key="1">
    <citation type="submission" date="2019-04" db="EMBL/GenBank/DDBJ databases">
        <title>Draft genome sequences for three unisolated Alnus-infective Frankia Sp+ strains, AgTrS, AiOr and AvVan, the first sequenced Frankia strains able to sporulate in-planta.</title>
        <authorList>
            <person name="Bethencourt L."/>
            <person name="Vautrin F."/>
            <person name="Taib N."/>
            <person name="Dubost A."/>
            <person name="Castro-Garcia L."/>
            <person name="Imbaud O."/>
            <person name="Abrouk D."/>
            <person name="Fournier P."/>
            <person name="Briolay J."/>
            <person name="Nguyen A."/>
            <person name="Normand P."/>
            <person name="Fernandez M.P."/>
            <person name="Brochier-Armanet C."/>
            <person name="Herrera-Belaroussi A."/>
        </authorList>
    </citation>
    <scope>NUCLEOTIDE SEQUENCE [LARGE SCALE GENOMIC DNA]</scope>
    <source>
        <strain evidence="1 2">AvVan</strain>
    </source>
</reference>
<dbReference type="EMBL" id="SSXH01000260">
    <property type="protein sequence ID" value="THJ74352.1"/>
    <property type="molecule type" value="Genomic_DNA"/>
</dbReference>
<dbReference type="AlphaFoldDB" id="A0A4S5EQG7"/>